<organism evidence="6 7">
    <name type="scientific">Clydaea vesicula</name>
    <dbReference type="NCBI Taxonomy" id="447962"/>
    <lineage>
        <taxon>Eukaryota</taxon>
        <taxon>Fungi</taxon>
        <taxon>Fungi incertae sedis</taxon>
        <taxon>Chytridiomycota</taxon>
        <taxon>Chytridiomycota incertae sedis</taxon>
        <taxon>Chytridiomycetes</taxon>
        <taxon>Lobulomycetales</taxon>
        <taxon>Lobulomycetaceae</taxon>
        <taxon>Clydaea</taxon>
    </lineage>
</organism>
<dbReference type="GO" id="GO:0046872">
    <property type="term" value="F:metal ion binding"/>
    <property type="evidence" value="ECO:0007669"/>
    <property type="project" value="UniProtKB-KW"/>
</dbReference>
<name>A0AAD5U057_9FUNG</name>
<evidence type="ECO:0000313" key="6">
    <source>
        <dbReference type="EMBL" id="KAJ3218992.1"/>
    </source>
</evidence>
<feature type="domain" description="Tyrosinase copper-binding" evidence="5">
    <location>
        <begin position="174"/>
        <end position="185"/>
    </location>
</feature>
<keyword evidence="1" id="KW-0479">Metal-binding</keyword>
<evidence type="ECO:0000259" key="4">
    <source>
        <dbReference type="PROSITE" id="PS00497"/>
    </source>
</evidence>
<accession>A0AAD5U057</accession>
<dbReference type="InterPro" id="IPR002227">
    <property type="entry name" value="Tyrosinase_Cu-bd"/>
</dbReference>
<protein>
    <recommendedName>
        <fullName evidence="4 5">Tyrosinase copper-binding domain-containing protein</fullName>
    </recommendedName>
</protein>
<reference evidence="6" key="1">
    <citation type="submission" date="2020-05" db="EMBL/GenBank/DDBJ databases">
        <title>Phylogenomic resolution of chytrid fungi.</title>
        <authorList>
            <person name="Stajich J.E."/>
            <person name="Amses K."/>
            <person name="Simmons R."/>
            <person name="Seto K."/>
            <person name="Myers J."/>
            <person name="Bonds A."/>
            <person name="Quandt C.A."/>
            <person name="Barry K."/>
            <person name="Liu P."/>
            <person name="Grigoriev I."/>
            <person name="Longcore J.E."/>
            <person name="James T.Y."/>
        </authorList>
    </citation>
    <scope>NUCLEOTIDE SEQUENCE</scope>
    <source>
        <strain evidence="6">JEL0476</strain>
    </source>
</reference>
<dbReference type="Gene3D" id="1.10.1280.10">
    <property type="entry name" value="Di-copper center containing domain from catechol oxidase"/>
    <property type="match status" value="1"/>
</dbReference>
<feature type="compositionally biased region" description="Basic and acidic residues" evidence="3">
    <location>
        <begin position="280"/>
        <end position="297"/>
    </location>
</feature>
<keyword evidence="7" id="KW-1185">Reference proteome</keyword>
<gene>
    <name evidence="6" type="ORF">HK099_004856</name>
</gene>
<keyword evidence="2" id="KW-0186">Copper</keyword>
<evidence type="ECO:0000256" key="2">
    <source>
        <dbReference type="ARBA" id="ARBA00023008"/>
    </source>
</evidence>
<comment type="caution">
    <text evidence="6">The sequence shown here is derived from an EMBL/GenBank/DDBJ whole genome shotgun (WGS) entry which is preliminary data.</text>
</comment>
<evidence type="ECO:0000313" key="7">
    <source>
        <dbReference type="Proteomes" id="UP001211065"/>
    </source>
</evidence>
<dbReference type="Pfam" id="PF00264">
    <property type="entry name" value="Tyrosinase"/>
    <property type="match status" value="1"/>
</dbReference>
<dbReference type="PRINTS" id="PR00092">
    <property type="entry name" value="TYROSINASE"/>
</dbReference>
<dbReference type="PROSITE" id="PS00497">
    <property type="entry name" value="TYROSINASE_1"/>
    <property type="match status" value="1"/>
</dbReference>
<dbReference type="PROSITE" id="PS00498">
    <property type="entry name" value="TYROSINASE_2"/>
    <property type="match status" value="1"/>
</dbReference>
<dbReference type="PANTHER" id="PTHR11474:SF126">
    <property type="entry name" value="TYROSINASE-LIKE PROTEIN TYR-1-RELATED"/>
    <property type="match status" value="1"/>
</dbReference>
<dbReference type="AlphaFoldDB" id="A0AAD5U057"/>
<feature type="domain" description="Tyrosinase copper-binding" evidence="4">
    <location>
        <begin position="14"/>
        <end position="31"/>
    </location>
</feature>
<dbReference type="InterPro" id="IPR008922">
    <property type="entry name" value="Di-copper_centre_dom_sf"/>
</dbReference>
<evidence type="ECO:0000256" key="1">
    <source>
        <dbReference type="ARBA" id="ARBA00022723"/>
    </source>
</evidence>
<dbReference type="EMBL" id="JADGJW010000357">
    <property type="protein sequence ID" value="KAJ3218992.1"/>
    <property type="molecule type" value="Genomic_DNA"/>
</dbReference>
<dbReference type="Proteomes" id="UP001211065">
    <property type="component" value="Unassembled WGS sequence"/>
</dbReference>
<evidence type="ECO:0000256" key="3">
    <source>
        <dbReference type="SAM" id="MobiDB-lite"/>
    </source>
</evidence>
<evidence type="ECO:0000259" key="5">
    <source>
        <dbReference type="PROSITE" id="PS00498"/>
    </source>
</evidence>
<dbReference type="PANTHER" id="PTHR11474">
    <property type="entry name" value="TYROSINASE FAMILY MEMBER"/>
    <property type="match status" value="1"/>
</dbReference>
<sequence length="381" mass="43624">ELIRIHKVMNSEVHENAQFLPWHRQLLRDFEYEMELAIKTIEPNYRFALPYWDSTLDSQAPETSPLLQPNIFGNNGDQFNNYCLTTGPGERVRWGHWFPAHHDDNSCVQRYYGNDFGTPNVLGAFYPPGAIQNSLQTYSDNYWYFNREVQFGFHAKVHANLGGDMANVAISPNDPIFFLHHAFVDKVWNIFQNLKPENKNMYFGPAQGGAPINPNDPNDDPGFGNSFPTDLLSYFGIPVSSVFDTYAERLCYKYSNYGVVNSPQLKEAIAQTNGANNLSFDKDKEDEPLKKVETPDSVDRTEPNLLRDFGHISEDFILKMGWNLTEVRAVENRNLKVVKKLNILIANKKYDSPVKLGGKNLYKAVYSVMANNRFKKSKTKL</sequence>
<dbReference type="SUPFAM" id="SSF48056">
    <property type="entry name" value="Di-copper centre-containing domain"/>
    <property type="match status" value="1"/>
</dbReference>
<dbReference type="GO" id="GO:0016491">
    <property type="term" value="F:oxidoreductase activity"/>
    <property type="evidence" value="ECO:0007669"/>
    <property type="project" value="InterPro"/>
</dbReference>
<proteinExistence type="predicted"/>
<feature type="region of interest" description="Disordered" evidence="3">
    <location>
        <begin position="277"/>
        <end position="297"/>
    </location>
</feature>
<feature type="non-terminal residue" evidence="6">
    <location>
        <position position="381"/>
    </location>
</feature>
<dbReference type="InterPro" id="IPR050316">
    <property type="entry name" value="Tyrosinase/Hemocyanin"/>
</dbReference>